<evidence type="ECO:0000313" key="2">
    <source>
        <dbReference type="Proteomes" id="UP000199687"/>
    </source>
</evidence>
<gene>
    <name evidence="1" type="ORF">SAMN04487944_12247</name>
</gene>
<reference evidence="1 2" key="1">
    <citation type="submission" date="2016-10" db="EMBL/GenBank/DDBJ databases">
        <authorList>
            <person name="de Groot N.N."/>
        </authorList>
    </citation>
    <scope>NUCLEOTIDE SEQUENCE [LARGE SCALE GENOMIC DNA]</scope>
    <source>
        <strain evidence="1 2">CGMCC 1.7727</strain>
    </source>
</reference>
<dbReference type="STRING" id="531814.SAMN04487944_12247"/>
<keyword evidence="2" id="KW-1185">Reference proteome</keyword>
<dbReference type="SUPFAM" id="SSF109854">
    <property type="entry name" value="DinB/YfiT-like putative metalloenzymes"/>
    <property type="match status" value="1"/>
</dbReference>
<sequence>MVRERFTSIKMLGEKTMEQLSDEDICWSYNGESNSIAVIVKHMSGNMISRWTDFLETDGEKPDRNRDMEFSEDMPTKSELMQVWQKGWDCLLHAITNLSEEDLVKKVSIRGESHSVIEAMERQVSHYSYHIGQMVYLGKMIKNDQWKSLSIPKGQSEEYLKQMLEKHGK</sequence>
<dbReference type="Gene3D" id="1.20.120.450">
    <property type="entry name" value="dinb family like domain"/>
    <property type="match status" value="1"/>
</dbReference>
<proteinExistence type="predicted"/>
<dbReference type="Proteomes" id="UP000199687">
    <property type="component" value="Unassembled WGS sequence"/>
</dbReference>
<dbReference type="InterPro" id="IPR034660">
    <property type="entry name" value="DinB/YfiT-like"/>
</dbReference>
<dbReference type="Pfam" id="PF07609">
    <property type="entry name" value="DUF1572"/>
    <property type="match status" value="1"/>
</dbReference>
<protein>
    <recommendedName>
        <fullName evidence="3">DUF1572 domain-containing protein</fullName>
    </recommendedName>
</protein>
<dbReference type="AlphaFoldDB" id="A0A1H9VA95"/>
<dbReference type="EMBL" id="FOGL01000022">
    <property type="protein sequence ID" value="SES18344.1"/>
    <property type="molecule type" value="Genomic_DNA"/>
</dbReference>
<evidence type="ECO:0008006" key="3">
    <source>
        <dbReference type="Google" id="ProtNLM"/>
    </source>
</evidence>
<name>A0A1H9VA95_9BACI</name>
<dbReference type="InterPro" id="IPR011466">
    <property type="entry name" value="DUF1572"/>
</dbReference>
<accession>A0A1H9VA95</accession>
<evidence type="ECO:0000313" key="1">
    <source>
        <dbReference type="EMBL" id="SES18344.1"/>
    </source>
</evidence>
<organism evidence="1 2">
    <name type="scientific">Gracilibacillus ureilyticus</name>
    <dbReference type="NCBI Taxonomy" id="531814"/>
    <lineage>
        <taxon>Bacteria</taxon>
        <taxon>Bacillati</taxon>
        <taxon>Bacillota</taxon>
        <taxon>Bacilli</taxon>
        <taxon>Bacillales</taxon>
        <taxon>Bacillaceae</taxon>
        <taxon>Gracilibacillus</taxon>
    </lineage>
</organism>